<dbReference type="OrthoDB" id="34166at2"/>
<dbReference type="GO" id="GO:0008972">
    <property type="term" value="F:phosphomethylpyrimidine kinase activity"/>
    <property type="evidence" value="ECO:0007669"/>
    <property type="project" value="UniProtKB-EC"/>
</dbReference>
<evidence type="ECO:0000256" key="5">
    <source>
        <dbReference type="ARBA" id="ARBA00022679"/>
    </source>
</evidence>
<dbReference type="Proteomes" id="UP000198815">
    <property type="component" value="Unassembled WGS sequence"/>
</dbReference>
<dbReference type="GO" id="GO:0005829">
    <property type="term" value="C:cytosol"/>
    <property type="evidence" value="ECO:0007669"/>
    <property type="project" value="TreeGrafter"/>
</dbReference>
<comment type="pathway">
    <text evidence="4">Cofactor biosynthesis; thiamine diphosphate biosynthesis; 4-amino-2-methyl-5-diphosphomethylpyrimidine from 5-amino-1-(5-phospho-D-ribosyl)imidazole: step 3/3.</text>
</comment>
<evidence type="ECO:0000256" key="6">
    <source>
        <dbReference type="ARBA" id="ARBA00022741"/>
    </source>
</evidence>
<dbReference type="Pfam" id="PF08543">
    <property type="entry name" value="Phos_pyr_kin"/>
    <property type="match status" value="1"/>
</dbReference>
<dbReference type="GO" id="GO:0005524">
    <property type="term" value="F:ATP binding"/>
    <property type="evidence" value="ECO:0007669"/>
    <property type="project" value="UniProtKB-KW"/>
</dbReference>
<comment type="catalytic activity">
    <reaction evidence="2">
        <text>4-amino-2-methyl-5-(phosphooxymethyl)pyrimidine + ATP = 4-amino-2-methyl-5-(diphosphooxymethyl)pyrimidine + ADP</text>
        <dbReference type="Rhea" id="RHEA:19893"/>
        <dbReference type="ChEBI" id="CHEBI:30616"/>
        <dbReference type="ChEBI" id="CHEBI:57841"/>
        <dbReference type="ChEBI" id="CHEBI:58354"/>
        <dbReference type="ChEBI" id="CHEBI:456216"/>
        <dbReference type="EC" id="2.7.4.7"/>
    </reaction>
</comment>
<evidence type="ECO:0000256" key="2">
    <source>
        <dbReference type="ARBA" id="ARBA00000565"/>
    </source>
</evidence>
<keyword evidence="12" id="KW-1185">Reference proteome</keyword>
<dbReference type="PANTHER" id="PTHR20858:SF17">
    <property type="entry name" value="HYDROXYMETHYLPYRIMIDINE_PHOSPHOMETHYLPYRIMIDINE KINASE THI20-RELATED"/>
    <property type="match status" value="1"/>
</dbReference>
<keyword evidence="8" id="KW-0067">ATP-binding</keyword>
<dbReference type="CDD" id="cd01169">
    <property type="entry name" value="HMPP_kinase"/>
    <property type="match status" value="1"/>
</dbReference>
<evidence type="ECO:0000256" key="1">
    <source>
        <dbReference type="ARBA" id="ARBA00000151"/>
    </source>
</evidence>
<dbReference type="RefSeq" id="WP_091968966.1">
    <property type="nucleotide sequence ID" value="NZ_FOGZ01000009.1"/>
</dbReference>
<dbReference type="AlphaFoldDB" id="A0A1H9RU04"/>
<name>A0A1H9RU04_9ACTN</name>
<dbReference type="InterPro" id="IPR013749">
    <property type="entry name" value="PM/HMP-P_kinase-1"/>
</dbReference>
<dbReference type="NCBIfam" id="TIGR00097">
    <property type="entry name" value="HMP-P_kinase"/>
    <property type="match status" value="1"/>
</dbReference>
<organism evidence="11 12">
    <name type="scientific">Propionibacterium cyclohexanicum</name>
    <dbReference type="NCBI Taxonomy" id="64702"/>
    <lineage>
        <taxon>Bacteria</taxon>
        <taxon>Bacillati</taxon>
        <taxon>Actinomycetota</taxon>
        <taxon>Actinomycetes</taxon>
        <taxon>Propionibacteriales</taxon>
        <taxon>Propionibacteriaceae</taxon>
        <taxon>Propionibacterium</taxon>
    </lineage>
</organism>
<dbReference type="PANTHER" id="PTHR20858">
    <property type="entry name" value="PHOSPHOMETHYLPYRIMIDINE KINASE"/>
    <property type="match status" value="1"/>
</dbReference>
<evidence type="ECO:0000313" key="11">
    <source>
        <dbReference type="EMBL" id="SER76282.1"/>
    </source>
</evidence>
<keyword evidence="9" id="KW-0784">Thiamine biosynthesis</keyword>
<evidence type="ECO:0000313" key="12">
    <source>
        <dbReference type="Proteomes" id="UP000198815"/>
    </source>
</evidence>
<proteinExistence type="predicted"/>
<dbReference type="GO" id="GO:0009228">
    <property type="term" value="P:thiamine biosynthetic process"/>
    <property type="evidence" value="ECO:0007669"/>
    <property type="project" value="UniProtKB-KW"/>
</dbReference>
<feature type="domain" description="Pyridoxamine kinase/Phosphomethylpyrimidine kinase" evidence="10">
    <location>
        <begin position="13"/>
        <end position="264"/>
    </location>
</feature>
<keyword evidence="7 11" id="KW-0418">Kinase</keyword>
<dbReference type="InterPro" id="IPR029056">
    <property type="entry name" value="Ribokinase-like"/>
</dbReference>
<dbReference type="SUPFAM" id="SSF53613">
    <property type="entry name" value="Ribokinase-like"/>
    <property type="match status" value="1"/>
</dbReference>
<protein>
    <submittedName>
        <fullName evidence="11">Hydroxymethylpyrimidine/phosphomethylpyrimidine kinase</fullName>
    </submittedName>
</protein>
<dbReference type="InterPro" id="IPR004399">
    <property type="entry name" value="HMP/HMP-P_kinase_dom"/>
</dbReference>
<accession>A0A1H9RU04</accession>
<dbReference type="GO" id="GO:0009229">
    <property type="term" value="P:thiamine diphosphate biosynthetic process"/>
    <property type="evidence" value="ECO:0007669"/>
    <property type="project" value="UniProtKB-UniPathway"/>
</dbReference>
<dbReference type="FunFam" id="3.40.1190.20:FF:000003">
    <property type="entry name" value="Phosphomethylpyrimidine kinase ThiD"/>
    <property type="match status" value="1"/>
</dbReference>
<dbReference type="UniPathway" id="UPA00060">
    <property type="reaction ID" value="UER00138"/>
</dbReference>
<comment type="catalytic activity">
    <reaction evidence="1">
        <text>4-amino-5-hydroxymethyl-2-methylpyrimidine + ATP = 4-amino-2-methyl-5-(phosphooxymethyl)pyrimidine + ADP + H(+)</text>
        <dbReference type="Rhea" id="RHEA:23096"/>
        <dbReference type="ChEBI" id="CHEBI:15378"/>
        <dbReference type="ChEBI" id="CHEBI:16892"/>
        <dbReference type="ChEBI" id="CHEBI:30616"/>
        <dbReference type="ChEBI" id="CHEBI:58354"/>
        <dbReference type="ChEBI" id="CHEBI:456216"/>
        <dbReference type="EC" id="2.7.1.49"/>
    </reaction>
</comment>
<dbReference type="EMBL" id="FOGZ01000009">
    <property type="protein sequence ID" value="SER76282.1"/>
    <property type="molecule type" value="Genomic_DNA"/>
</dbReference>
<evidence type="ECO:0000259" key="10">
    <source>
        <dbReference type="Pfam" id="PF08543"/>
    </source>
</evidence>
<dbReference type="STRING" id="64702.SAMN05443377_10950"/>
<reference evidence="11 12" key="1">
    <citation type="submission" date="2016-10" db="EMBL/GenBank/DDBJ databases">
        <authorList>
            <person name="de Groot N.N."/>
        </authorList>
    </citation>
    <scope>NUCLEOTIDE SEQUENCE [LARGE SCALE GENOMIC DNA]</scope>
    <source>
        <strain evidence="11 12">DSM 16859</strain>
    </source>
</reference>
<keyword evidence="5" id="KW-0808">Transferase</keyword>
<evidence type="ECO:0000256" key="4">
    <source>
        <dbReference type="ARBA" id="ARBA00004769"/>
    </source>
</evidence>
<evidence type="ECO:0000256" key="3">
    <source>
        <dbReference type="ARBA" id="ARBA00003848"/>
    </source>
</evidence>
<evidence type="ECO:0000256" key="7">
    <source>
        <dbReference type="ARBA" id="ARBA00022777"/>
    </source>
</evidence>
<dbReference type="GO" id="GO:0008902">
    <property type="term" value="F:hydroxymethylpyrimidine kinase activity"/>
    <property type="evidence" value="ECO:0007669"/>
    <property type="project" value="UniProtKB-EC"/>
</dbReference>
<sequence>MSVPVALTIAGSDPSGGAGIQADLKSFSALGAYGMSVIVALTAQNTTGVAAVMQVPADFVRLQLDTVRSDVRIDTVKVGMLASAELVSVIADGLDALSVQHPGLPIVVDPVMVATSGARLLDEDAVDAIRRLLPRAGLITPNLPEAAVLLDEPQATDLASMIDQASRLLEMGAARVLLKGGHGSGPESSDVLAQAGRAPEVLTAPRIETTNTHGTGCSLSSAIAALRPGHEDWSSTVREAKDWLTGALRRADELEIGAGSGPVHHFYRWW</sequence>
<evidence type="ECO:0000256" key="9">
    <source>
        <dbReference type="ARBA" id="ARBA00022977"/>
    </source>
</evidence>
<evidence type="ECO:0000256" key="8">
    <source>
        <dbReference type="ARBA" id="ARBA00022840"/>
    </source>
</evidence>
<dbReference type="Gene3D" id="3.40.1190.20">
    <property type="match status" value="1"/>
</dbReference>
<comment type="function">
    <text evidence="3">Catalyzes the phosphorylation of hydroxymethylpyrimidine phosphate (HMP-P) to HMP-PP, and of HMP to HMP-P.</text>
</comment>
<gene>
    <name evidence="11" type="ORF">SAMN05443377_10950</name>
</gene>
<keyword evidence="6" id="KW-0547">Nucleotide-binding</keyword>